<dbReference type="GO" id="GO:0016020">
    <property type="term" value="C:membrane"/>
    <property type="evidence" value="ECO:0007669"/>
    <property type="project" value="UniProtKB-SubCell"/>
</dbReference>
<feature type="transmembrane region" description="Helical" evidence="5">
    <location>
        <begin position="82"/>
        <end position="102"/>
    </location>
</feature>
<organism evidence="7 8">
    <name type="scientific">Oceanidesulfovibrio indonesiensis</name>
    <dbReference type="NCBI Taxonomy" id="54767"/>
    <lineage>
        <taxon>Bacteria</taxon>
        <taxon>Pseudomonadati</taxon>
        <taxon>Thermodesulfobacteriota</taxon>
        <taxon>Desulfovibrionia</taxon>
        <taxon>Desulfovibrionales</taxon>
        <taxon>Desulfovibrionaceae</taxon>
        <taxon>Oceanidesulfovibrio</taxon>
    </lineage>
</organism>
<keyword evidence="8" id="KW-1185">Reference proteome</keyword>
<keyword evidence="3 5" id="KW-1133">Transmembrane helix</keyword>
<comment type="subcellular location">
    <subcellularLocation>
        <location evidence="1">Membrane</location>
        <topology evidence="1">Multi-pass membrane protein</topology>
    </subcellularLocation>
</comment>
<gene>
    <name evidence="7" type="ORF">DPQ33_09410</name>
</gene>
<evidence type="ECO:0000256" key="4">
    <source>
        <dbReference type="ARBA" id="ARBA00023136"/>
    </source>
</evidence>
<evidence type="ECO:0000256" key="2">
    <source>
        <dbReference type="ARBA" id="ARBA00022692"/>
    </source>
</evidence>
<keyword evidence="4 5" id="KW-0472">Membrane</keyword>
<dbReference type="GO" id="GO:0030416">
    <property type="term" value="P:methylamine metabolic process"/>
    <property type="evidence" value="ECO:0007669"/>
    <property type="project" value="InterPro"/>
</dbReference>
<evidence type="ECO:0000256" key="5">
    <source>
        <dbReference type="SAM" id="Phobius"/>
    </source>
</evidence>
<dbReference type="Pfam" id="PF07291">
    <property type="entry name" value="MauE"/>
    <property type="match status" value="1"/>
</dbReference>
<proteinExistence type="predicted"/>
<feature type="transmembrane region" description="Helical" evidence="5">
    <location>
        <begin position="12"/>
        <end position="32"/>
    </location>
</feature>
<feature type="transmembrane region" description="Helical" evidence="5">
    <location>
        <begin position="52"/>
        <end position="75"/>
    </location>
</feature>
<sequence length="160" mass="17779">MADMLRRFITSPRLALALRLYLGGVFIYASLYKINYAGEFAETIASYQLVPYWGVNGLAVFMPWLEFIAGSLLVVGIRSKAAAGIIVGLLVVFTIAIGSALARDLPMGCGCFHSLEEPMDWTTLVRDIVWLAMSIQVYCYDSLLQLDRHLVAGLRRRMPA</sequence>
<dbReference type="InterPro" id="IPR009908">
    <property type="entry name" value="Methylamine_util_MauE"/>
</dbReference>
<protein>
    <submittedName>
        <fullName evidence="7">DoxX family protein</fullName>
    </submittedName>
</protein>
<evidence type="ECO:0000313" key="8">
    <source>
        <dbReference type="Proteomes" id="UP000448292"/>
    </source>
</evidence>
<feature type="domain" description="Methylamine utilisation protein MauE" evidence="6">
    <location>
        <begin position="13"/>
        <end position="135"/>
    </location>
</feature>
<evidence type="ECO:0000256" key="1">
    <source>
        <dbReference type="ARBA" id="ARBA00004141"/>
    </source>
</evidence>
<comment type="caution">
    <text evidence="7">The sequence shown here is derived from an EMBL/GenBank/DDBJ whole genome shotgun (WGS) entry which is preliminary data.</text>
</comment>
<dbReference type="EMBL" id="QMIE01000007">
    <property type="protein sequence ID" value="TVM17433.1"/>
    <property type="molecule type" value="Genomic_DNA"/>
</dbReference>
<accession>A0A7M3MFY8</accession>
<dbReference type="AlphaFoldDB" id="A0A7M3MFY8"/>
<dbReference type="OrthoDB" id="9809646at2"/>
<keyword evidence="2 5" id="KW-0812">Transmembrane</keyword>
<name>A0A7M3MFY8_9BACT</name>
<evidence type="ECO:0000256" key="3">
    <source>
        <dbReference type="ARBA" id="ARBA00022989"/>
    </source>
</evidence>
<dbReference type="Proteomes" id="UP000448292">
    <property type="component" value="Unassembled WGS sequence"/>
</dbReference>
<dbReference type="UniPathway" id="UPA00895"/>
<evidence type="ECO:0000313" key="7">
    <source>
        <dbReference type="EMBL" id="TVM17433.1"/>
    </source>
</evidence>
<reference evidence="7 8" key="1">
    <citation type="submission" date="2018-06" db="EMBL/GenBank/DDBJ databases">
        <title>Complete genome of Desulfovibrio indonesiensis P37SLT.</title>
        <authorList>
            <person name="Crispim J.S."/>
            <person name="Vidigal P.M.P."/>
            <person name="Silva L.C.F."/>
            <person name="Laguardia C.N."/>
            <person name="Araujo L.C."/>
            <person name="Dias R.S."/>
            <person name="Sousa M.P."/>
            <person name="Paula S.O."/>
            <person name="Silva C."/>
        </authorList>
    </citation>
    <scope>NUCLEOTIDE SEQUENCE [LARGE SCALE GENOMIC DNA]</scope>
    <source>
        <strain evidence="7 8">P37SLT</strain>
    </source>
</reference>
<evidence type="ECO:0000259" key="6">
    <source>
        <dbReference type="Pfam" id="PF07291"/>
    </source>
</evidence>